<evidence type="ECO:0000313" key="3">
    <source>
        <dbReference type="Proteomes" id="UP001500518"/>
    </source>
</evidence>
<dbReference type="RefSeq" id="WP_346032087.1">
    <property type="nucleotide sequence ID" value="NZ_BAABHV010000009.1"/>
</dbReference>
<protein>
    <recommendedName>
        <fullName evidence="4">UrcA family protein</fullName>
    </recommendedName>
</protein>
<reference evidence="3" key="1">
    <citation type="journal article" date="2019" name="Int. J. Syst. Evol. Microbiol.">
        <title>The Global Catalogue of Microorganisms (GCM) 10K type strain sequencing project: providing services to taxonomists for standard genome sequencing and annotation.</title>
        <authorList>
            <consortium name="The Broad Institute Genomics Platform"/>
            <consortium name="The Broad Institute Genome Sequencing Center for Infectious Disease"/>
            <person name="Wu L."/>
            <person name="Ma J."/>
        </authorList>
    </citation>
    <scope>NUCLEOTIDE SEQUENCE [LARGE SCALE GENOMIC DNA]</scope>
    <source>
        <strain evidence="3">JCM 18014</strain>
    </source>
</reference>
<name>A0ABP9K8H7_9SPHN</name>
<keyword evidence="3" id="KW-1185">Reference proteome</keyword>
<organism evidence="2 3">
    <name type="scientific">Erythrobacter westpacificensis</name>
    <dbReference type="NCBI Taxonomy" id="1055231"/>
    <lineage>
        <taxon>Bacteria</taxon>
        <taxon>Pseudomonadati</taxon>
        <taxon>Pseudomonadota</taxon>
        <taxon>Alphaproteobacteria</taxon>
        <taxon>Sphingomonadales</taxon>
        <taxon>Erythrobacteraceae</taxon>
        <taxon>Erythrobacter/Porphyrobacter group</taxon>
        <taxon>Erythrobacter</taxon>
    </lineage>
</organism>
<accession>A0ABP9K8H7</accession>
<proteinExistence type="predicted"/>
<dbReference type="InterPro" id="IPR030972">
    <property type="entry name" value="UrcA_uranyl"/>
</dbReference>
<dbReference type="NCBIfam" id="TIGR04433">
    <property type="entry name" value="UrcA_uranyl"/>
    <property type="match status" value="1"/>
</dbReference>
<dbReference type="Proteomes" id="UP001500518">
    <property type="component" value="Unassembled WGS sequence"/>
</dbReference>
<gene>
    <name evidence="2" type="ORF">GCM10023208_10690</name>
</gene>
<evidence type="ECO:0000256" key="1">
    <source>
        <dbReference type="SAM" id="SignalP"/>
    </source>
</evidence>
<evidence type="ECO:0000313" key="2">
    <source>
        <dbReference type="EMBL" id="GAA5051132.1"/>
    </source>
</evidence>
<sequence>MKTISMKAISIKASLAAAMIAGTMTATPALAEQGESVTVSYNDLNLASPSGIAALDRRIDRAAMQVCGISRHMAHRQLPSTQQRACYRETLEKLEREVALVIDRRRAAG</sequence>
<dbReference type="EMBL" id="BAABHV010000009">
    <property type="protein sequence ID" value="GAA5051132.1"/>
    <property type="molecule type" value="Genomic_DNA"/>
</dbReference>
<feature type="chain" id="PRO_5046262035" description="UrcA family protein" evidence="1">
    <location>
        <begin position="32"/>
        <end position="109"/>
    </location>
</feature>
<comment type="caution">
    <text evidence="2">The sequence shown here is derived from an EMBL/GenBank/DDBJ whole genome shotgun (WGS) entry which is preliminary data.</text>
</comment>
<keyword evidence="1" id="KW-0732">Signal</keyword>
<feature type="signal peptide" evidence="1">
    <location>
        <begin position="1"/>
        <end position="31"/>
    </location>
</feature>
<evidence type="ECO:0008006" key="4">
    <source>
        <dbReference type="Google" id="ProtNLM"/>
    </source>
</evidence>